<accession>A0A927MN98</accession>
<protein>
    <submittedName>
        <fullName evidence="2">Uncharacterized protein with GYD domain</fullName>
    </submittedName>
</protein>
<comment type="caution">
    <text evidence="2">The sequence shown here is derived from an EMBL/GenBank/DDBJ whole genome shotgun (WGS) entry which is preliminary data.</text>
</comment>
<dbReference type="Proteomes" id="UP000638648">
    <property type="component" value="Unassembled WGS sequence"/>
</dbReference>
<evidence type="ECO:0000313" key="2">
    <source>
        <dbReference type="EMBL" id="MBE1603371.1"/>
    </source>
</evidence>
<keyword evidence="3" id="KW-1185">Reference proteome</keyword>
<proteinExistence type="predicted"/>
<dbReference type="EMBL" id="JADBEM010000001">
    <property type="protein sequence ID" value="MBE1603371.1"/>
    <property type="molecule type" value="Genomic_DNA"/>
</dbReference>
<dbReference type="RefSeq" id="WP_192748222.1">
    <property type="nucleotide sequence ID" value="NZ_BAABJL010000193.1"/>
</dbReference>
<feature type="region of interest" description="Disordered" evidence="1">
    <location>
        <begin position="1"/>
        <end position="23"/>
    </location>
</feature>
<dbReference type="AlphaFoldDB" id="A0A927MN98"/>
<evidence type="ECO:0000256" key="1">
    <source>
        <dbReference type="SAM" id="MobiDB-lite"/>
    </source>
</evidence>
<organism evidence="2 3">
    <name type="scientific">Actinopolymorpha pittospori</name>
    <dbReference type="NCBI Taxonomy" id="648752"/>
    <lineage>
        <taxon>Bacteria</taxon>
        <taxon>Bacillati</taxon>
        <taxon>Actinomycetota</taxon>
        <taxon>Actinomycetes</taxon>
        <taxon>Propionibacteriales</taxon>
        <taxon>Actinopolymorphaceae</taxon>
        <taxon>Actinopolymorpha</taxon>
    </lineage>
</organism>
<dbReference type="Pfam" id="PF08734">
    <property type="entry name" value="GYD"/>
    <property type="match status" value="1"/>
</dbReference>
<name>A0A927MN98_9ACTN</name>
<sequence>MPKFLVQGSYTESGTKGLLDKGGSARRSAVEDVARQLGCVIESMYFAFGSDDVYTIIEAPDNASIAALSLAVAASGTVTTKTVVLLTPEDLDAAAGKPVSFQPPGV</sequence>
<reference evidence="2" key="1">
    <citation type="submission" date="2020-10" db="EMBL/GenBank/DDBJ databases">
        <title>Sequencing the genomes of 1000 actinobacteria strains.</title>
        <authorList>
            <person name="Klenk H.-P."/>
        </authorList>
    </citation>
    <scope>NUCLEOTIDE SEQUENCE</scope>
    <source>
        <strain evidence="2">DSM 45354</strain>
    </source>
</reference>
<gene>
    <name evidence="2" type="ORF">HEB94_000219</name>
</gene>
<evidence type="ECO:0000313" key="3">
    <source>
        <dbReference type="Proteomes" id="UP000638648"/>
    </source>
</evidence>
<dbReference type="InterPro" id="IPR014845">
    <property type="entry name" value="GYD/TTHA1554"/>
</dbReference>